<reference evidence="1 2" key="1">
    <citation type="submission" date="2019-09" db="EMBL/GenBank/DDBJ databases">
        <title>Phylogeny of genus Pseudoclavibacter and closely related genus.</title>
        <authorList>
            <person name="Li Y."/>
        </authorList>
    </citation>
    <scope>NUCLEOTIDE SEQUENCE [LARGE SCALE GENOMIC DNA]</scope>
    <source>
        <strain evidence="1 2">JCM 16921</strain>
    </source>
</reference>
<keyword evidence="2" id="KW-1185">Reference proteome</keyword>
<dbReference type="Pfam" id="PF13328">
    <property type="entry name" value="HD_4"/>
    <property type="match status" value="1"/>
</dbReference>
<organism evidence="1 2">
    <name type="scientific">Pseudoclavibacter caeni</name>
    <dbReference type="NCBI Taxonomy" id="908846"/>
    <lineage>
        <taxon>Bacteria</taxon>
        <taxon>Bacillati</taxon>
        <taxon>Actinomycetota</taxon>
        <taxon>Actinomycetes</taxon>
        <taxon>Micrococcales</taxon>
        <taxon>Microbacteriaceae</taxon>
        <taxon>Pseudoclavibacter</taxon>
    </lineage>
</organism>
<comment type="caution">
    <text evidence="1">The sequence shown here is derived from an EMBL/GenBank/DDBJ whole genome shotgun (WGS) entry which is preliminary data.</text>
</comment>
<dbReference type="AlphaFoldDB" id="A0A7C8BQF9"/>
<dbReference type="Proteomes" id="UP000481339">
    <property type="component" value="Unassembled WGS sequence"/>
</dbReference>
<name>A0A7C8BQF9_9MICO</name>
<sequence length="155" mass="17200">MSTVTPPRLDAASGDPTQRAIRLAGTAHSTNRWGEYPYLVHLALAATIARTLSDDPRVEAAAWLHDVLEDHPEYVDRLEAEFGDLVASLRIDSRRDGETYDEFIDRVIASGDRIAITVKLADMTSNLGNTPPERLRARYERNIARLREVVAGFAG</sequence>
<evidence type="ECO:0000313" key="2">
    <source>
        <dbReference type="Proteomes" id="UP000481339"/>
    </source>
</evidence>
<dbReference type="OrthoDB" id="9802385at2"/>
<dbReference type="RefSeq" id="WP_158036877.1">
    <property type="nucleotide sequence ID" value="NZ_BAAAZV010000016.1"/>
</dbReference>
<dbReference type="EMBL" id="WBKA01000009">
    <property type="protein sequence ID" value="KAB1631128.1"/>
    <property type="molecule type" value="Genomic_DNA"/>
</dbReference>
<proteinExistence type="predicted"/>
<accession>A0A7C8BQF9</accession>
<dbReference type="SUPFAM" id="SSF109604">
    <property type="entry name" value="HD-domain/PDEase-like"/>
    <property type="match status" value="1"/>
</dbReference>
<protein>
    <submittedName>
        <fullName evidence="1">HD domain-containing protein</fullName>
    </submittedName>
</protein>
<evidence type="ECO:0000313" key="1">
    <source>
        <dbReference type="EMBL" id="KAB1631128.1"/>
    </source>
</evidence>
<gene>
    <name evidence="1" type="ORF">F8O02_08845</name>
</gene>
<dbReference type="Gene3D" id="1.10.3210.10">
    <property type="entry name" value="Hypothetical protein af1432"/>
    <property type="match status" value="1"/>
</dbReference>